<dbReference type="Pfam" id="PF20068">
    <property type="entry name" value="Amphi-Trp"/>
    <property type="match status" value="1"/>
</dbReference>
<name>A0A956RNQ1_UNCEI</name>
<dbReference type="AlphaFoldDB" id="A0A956RNQ1"/>
<evidence type="ECO:0000259" key="2">
    <source>
        <dbReference type="Pfam" id="PF20068"/>
    </source>
</evidence>
<evidence type="ECO:0000256" key="1">
    <source>
        <dbReference type="SAM" id="MobiDB-lite"/>
    </source>
</evidence>
<proteinExistence type="predicted"/>
<comment type="caution">
    <text evidence="3">The sequence shown here is derived from an EMBL/GenBank/DDBJ whole genome shotgun (WGS) entry which is preliminary data.</text>
</comment>
<dbReference type="InterPro" id="IPR027598">
    <property type="entry name" value="Amphi-Trp_dom"/>
</dbReference>
<feature type="region of interest" description="Disordered" evidence="1">
    <location>
        <begin position="1"/>
        <end position="21"/>
    </location>
</feature>
<evidence type="ECO:0000313" key="4">
    <source>
        <dbReference type="Proteomes" id="UP000697710"/>
    </source>
</evidence>
<reference evidence="3" key="2">
    <citation type="journal article" date="2021" name="Microbiome">
        <title>Successional dynamics and alternative stable states in a saline activated sludge microbial community over 9 years.</title>
        <authorList>
            <person name="Wang Y."/>
            <person name="Ye J."/>
            <person name="Ju F."/>
            <person name="Liu L."/>
            <person name="Boyd J.A."/>
            <person name="Deng Y."/>
            <person name="Parks D.H."/>
            <person name="Jiang X."/>
            <person name="Yin X."/>
            <person name="Woodcroft B.J."/>
            <person name="Tyson G.W."/>
            <person name="Hugenholtz P."/>
            <person name="Polz M.F."/>
            <person name="Zhang T."/>
        </authorList>
    </citation>
    <scope>NUCLEOTIDE SEQUENCE</scope>
    <source>
        <strain evidence="3">HKST-UBA01</strain>
    </source>
</reference>
<accession>A0A956RNQ1</accession>
<dbReference type="NCBIfam" id="TIGR04354">
    <property type="entry name" value="amphi-Trp"/>
    <property type="match status" value="1"/>
</dbReference>
<protein>
    <submittedName>
        <fullName evidence="3">Amphi-Trp domain-containing protein</fullName>
    </submittedName>
</protein>
<dbReference type="Proteomes" id="UP000697710">
    <property type="component" value="Unassembled WGS sequence"/>
</dbReference>
<organism evidence="3 4">
    <name type="scientific">Eiseniibacteriota bacterium</name>
    <dbReference type="NCBI Taxonomy" id="2212470"/>
    <lineage>
        <taxon>Bacteria</taxon>
        <taxon>Candidatus Eiseniibacteriota</taxon>
    </lineage>
</organism>
<gene>
    <name evidence="3" type="ORF">KC729_08870</name>
</gene>
<sequence length="103" mass="11725">MDELETTDEAMSDLEHDGENGKAEVKYESFLPLEEAVSYFEAIVNGMRNGAITITRGDTELHLRPQESIELAVKASRKKNKERISFEIEWRMPAKSDLHISAE</sequence>
<feature type="compositionally biased region" description="Acidic residues" evidence="1">
    <location>
        <begin position="1"/>
        <end position="12"/>
    </location>
</feature>
<reference evidence="3" key="1">
    <citation type="submission" date="2020-04" db="EMBL/GenBank/DDBJ databases">
        <authorList>
            <person name="Zhang T."/>
        </authorList>
    </citation>
    <scope>NUCLEOTIDE SEQUENCE</scope>
    <source>
        <strain evidence="3">HKST-UBA01</strain>
    </source>
</reference>
<feature type="domain" description="Amphi-Trp" evidence="2">
    <location>
        <begin position="25"/>
        <end position="96"/>
    </location>
</feature>
<evidence type="ECO:0000313" key="3">
    <source>
        <dbReference type="EMBL" id="MCA9727781.1"/>
    </source>
</evidence>
<dbReference type="EMBL" id="JAGQHR010000235">
    <property type="protein sequence ID" value="MCA9727781.1"/>
    <property type="molecule type" value="Genomic_DNA"/>
</dbReference>